<dbReference type="AlphaFoldDB" id="A0A8K0XMQ9"/>
<dbReference type="InterPro" id="IPR004919">
    <property type="entry name" value="GmrSD_N"/>
</dbReference>
<protein>
    <recommendedName>
        <fullName evidence="2">GmrSD restriction endonucleases N-terminal domain-containing protein</fullName>
    </recommendedName>
</protein>
<dbReference type="Proteomes" id="UP000813824">
    <property type="component" value="Unassembled WGS sequence"/>
</dbReference>
<dbReference type="PANTHER" id="PTHR39639">
    <property type="entry name" value="CHROMOSOME 16, WHOLE GENOME SHOTGUN SEQUENCE"/>
    <property type="match status" value="1"/>
</dbReference>
<evidence type="ECO:0000313" key="3">
    <source>
        <dbReference type="EMBL" id="KAH8093964.1"/>
    </source>
</evidence>
<organism evidence="3 4">
    <name type="scientific">Cristinia sonorae</name>
    <dbReference type="NCBI Taxonomy" id="1940300"/>
    <lineage>
        <taxon>Eukaryota</taxon>
        <taxon>Fungi</taxon>
        <taxon>Dikarya</taxon>
        <taxon>Basidiomycota</taxon>
        <taxon>Agaricomycotina</taxon>
        <taxon>Agaricomycetes</taxon>
        <taxon>Agaricomycetidae</taxon>
        <taxon>Agaricales</taxon>
        <taxon>Pleurotineae</taxon>
        <taxon>Stephanosporaceae</taxon>
        <taxon>Cristinia</taxon>
    </lineage>
</organism>
<evidence type="ECO:0000313" key="4">
    <source>
        <dbReference type="Proteomes" id="UP000813824"/>
    </source>
</evidence>
<evidence type="ECO:0000259" key="2">
    <source>
        <dbReference type="Pfam" id="PF03235"/>
    </source>
</evidence>
<reference evidence="3" key="1">
    <citation type="journal article" date="2021" name="New Phytol.">
        <title>Evolutionary innovations through gain and loss of genes in the ectomycorrhizal Boletales.</title>
        <authorList>
            <person name="Wu G."/>
            <person name="Miyauchi S."/>
            <person name="Morin E."/>
            <person name="Kuo A."/>
            <person name="Drula E."/>
            <person name="Varga T."/>
            <person name="Kohler A."/>
            <person name="Feng B."/>
            <person name="Cao Y."/>
            <person name="Lipzen A."/>
            <person name="Daum C."/>
            <person name="Hundley H."/>
            <person name="Pangilinan J."/>
            <person name="Johnson J."/>
            <person name="Barry K."/>
            <person name="LaButti K."/>
            <person name="Ng V."/>
            <person name="Ahrendt S."/>
            <person name="Min B."/>
            <person name="Choi I.G."/>
            <person name="Park H."/>
            <person name="Plett J.M."/>
            <person name="Magnuson J."/>
            <person name="Spatafora J.W."/>
            <person name="Nagy L.G."/>
            <person name="Henrissat B."/>
            <person name="Grigoriev I.V."/>
            <person name="Yang Z.L."/>
            <person name="Xu J."/>
            <person name="Martin F.M."/>
        </authorList>
    </citation>
    <scope>NUCLEOTIDE SEQUENCE</scope>
    <source>
        <strain evidence="3">KKN 215</strain>
    </source>
</reference>
<feature type="region of interest" description="Disordered" evidence="1">
    <location>
        <begin position="366"/>
        <end position="396"/>
    </location>
</feature>
<comment type="caution">
    <text evidence="3">The sequence shown here is derived from an EMBL/GenBank/DDBJ whole genome shotgun (WGS) entry which is preliminary data.</text>
</comment>
<proteinExistence type="predicted"/>
<dbReference type="OrthoDB" id="5419821at2759"/>
<name>A0A8K0XMQ9_9AGAR</name>
<dbReference type="Pfam" id="PF03235">
    <property type="entry name" value="GmrSD_N"/>
    <property type="match status" value="1"/>
</dbReference>
<accession>A0A8K0XMQ9</accession>
<gene>
    <name evidence="3" type="ORF">BXZ70DRAFT_1035175</name>
</gene>
<dbReference type="EMBL" id="JAEVFJ010000027">
    <property type="protein sequence ID" value="KAH8093964.1"/>
    <property type="molecule type" value="Genomic_DNA"/>
</dbReference>
<dbReference type="PANTHER" id="PTHR39639:SF1">
    <property type="entry name" value="DUF262 DOMAIN-CONTAINING PROTEIN"/>
    <property type="match status" value="1"/>
</dbReference>
<evidence type="ECO:0000256" key="1">
    <source>
        <dbReference type="SAM" id="MobiDB-lite"/>
    </source>
</evidence>
<feature type="domain" description="GmrSD restriction endonucleases N-terminal" evidence="2">
    <location>
        <begin position="51"/>
        <end position="153"/>
    </location>
</feature>
<keyword evidence="4" id="KW-1185">Reference proteome</keyword>
<sequence length="396" mass="45929">MPRAQNQQEDDGTDDELDYSDDENIHIGDILSNPAKMSTLTTQQLHAMIHEGEIDLNPPYQREVVWPVDKQKKLLDSICRDFYIPPLLLASRMDRGHRVYRCVDGKQRLTSIQMFFDGLIPYQDPKTKKLWYCGKSHKVKRLQVPDEWKKKFEKKELLVGLSATQEHEMFARVQLGMSLSHAEKLQAISCERSTWINKLDAMYFLADDGIPRHLDINLKRGQNFQLLVQLAFYCQNIPETPFASGPKLEQWLTSPEALDEAFKQDITTVLRDFLTIASNRKLSRGFTDITQRVAPAEFVFIGILLYVLSDCTKEEKAREIYTLRKSIREVYPDVRSRNDIVRTLWELIANVSDKYDCQLDWEVSAPPKNRKKRKADDDDDDDEESGGRAKRGRTRA</sequence>